<dbReference type="InterPro" id="IPR015422">
    <property type="entry name" value="PyrdxlP-dep_Trfase_small"/>
</dbReference>
<dbReference type="InterPro" id="IPR050087">
    <property type="entry name" value="AON_synthase_class-II"/>
</dbReference>
<evidence type="ECO:0000256" key="1">
    <source>
        <dbReference type="ARBA" id="ARBA00001933"/>
    </source>
</evidence>
<dbReference type="eggNOG" id="COG0156">
    <property type="taxonomic scope" value="Bacteria"/>
</dbReference>
<dbReference type="EMBL" id="AFNU02000011">
    <property type="protein sequence ID" value="ERJ11369.1"/>
    <property type="molecule type" value="Genomic_DNA"/>
</dbReference>
<dbReference type="GO" id="GO:0008890">
    <property type="term" value="F:glycine C-acetyltransferase activity"/>
    <property type="evidence" value="ECO:0007669"/>
    <property type="project" value="UniProtKB-EC"/>
</dbReference>
<organism evidence="6 7">
    <name type="scientific">Haloplasma contractile SSD-17B</name>
    <dbReference type="NCBI Taxonomy" id="1033810"/>
    <lineage>
        <taxon>Bacteria</taxon>
        <taxon>Bacillati</taxon>
        <taxon>Mycoplasmatota</taxon>
        <taxon>Mollicutes</taxon>
        <taxon>Haloplasmatales</taxon>
        <taxon>Haloplasmataceae</taxon>
        <taxon>Haloplasma</taxon>
    </lineage>
</organism>
<dbReference type="PANTHER" id="PTHR13693">
    <property type="entry name" value="CLASS II AMINOTRANSFERASE/8-AMINO-7-OXONONANOATE SYNTHASE"/>
    <property type="match status" value="1"/>
</dbReference>
<dbReference type="InParanoid" id="U2FJC4"/>
<comment type="similarity">
    <text evidence="4">Belongs to the class-II pyridoxal-phosphate-dependent aminotransferase family.</text>
</comment>
<comment type="cofactor">
    <cofactor evidence="1 4">
        <name>pyridoxal 5'-phosphate</name>
        <dbReference type="ChEBI" id="CHEBI:597326"/>
    </cofactor>
</comment>
<dbReference type="InterPro" id="IPR015421">
    <property type="entry name" value="PyrdxlP-dep_Trfase_major"/>
</dbReference>
<protein>
    <submittedName>
        <fullName evidence="6">Glycine C-acetyltransferase protein</fullName>
        <ecNumber evidence="6">2.3.1.29</ecNumber>
    </submittedName>
</protein>
<dbReference type="InterPro" id="IPR015424">
    <property type="entry name" value="PyrdxlP-dep_Trfase"/>
</dbReference>
<dbReference type="InterPro" id="IPR004839">
    <property type="entry name" value="Aminotransferase_I/II_large"/>
</dbReference>
<name>U2FJC4_9MOLU</name>
<evidence type="ECO:0000256" key="3">
    <source>
        <dbReference type="ARBA" id="ARBA00022898"/>
    </source>
</evidence>
<dbReference type="Pfam" id="PF00155">
    <property type="entry name" value="Aminotran_1_2"/>
    <property type="match status" value="1"/>
</dbReference>
<keyword evidence="3 4" id="KW-0663">Pyridoxal phosphate</keyword>
<dbReference type="Gene3D" id="3.40.640.10">
    <property type="entry name" value="Type I PLP-dependent aspartate aminotransferase-like (Major domain)"/>
    <property type="match status" value="1"/>
</dbReference>
<evidence type="ECO:0000256" key="4">
    <source>
        <dbReference type="RuleBase" id="RU003693"/>
    </source>
</evidence>
<dbReference type="GO" id="GO:0030170">
    <property type="term" value="F:pyridoxal phosphate binding"/>
    <property type="evidence" value="ECO:0007669"/>
    <property type="project" value="InterPro"/>
</dbReference>
<proteinExistence type="inferred from homology"/>
<evidence type="ECO:0000259" key="5">
    <source>
        <dbReference type="Pfam" id="PF00155"/>
    </source>
</evidence>
<keyword evidence="7" id="KW-1185">Reference proteome</keyword>
<comment type="caution">
    <text evidence="6">The sequence shown here is derived from an EMBL/GenBank/DDBJ whole genome shotgun (WGS) entry which is preliminary data.</text>
</comment>
<gene>
    <name evidence="6" type="ORF">HLPCO_002491</name>
</gene>
<keyword evidence="2 6" id="KW-0808">Transferase</keyword>
<evidence type="ECO:0000256" key="2">
    <source>
        <dbReference type="ARBA" id="ARBA00022679"/>
    </source>
</evidence>
<dbReference type="SUPFAM" id="SSF53383">
    <property type="entry name" value="PLP-dependent transferases"/>
    <property type="match status" value="1"/>
</dbReference>
<dbReference type="OrthoDB" id="9807157at2"/>
<dbReference type="RefSeq" id="WP_008826556.1">
    <property type="nucleotide sequence ID" value="NZ_AFNU02000011.1"/>
</dbReference>
<dbReference type="PANTHER" id="PTHR13693:SF3">
    <property type="entry name" value="LD36009P"/>
    <property type="match status" value="1"/>
</dbReference>
<sequence length="422" mass="47546">MSYEDIFNKCKSSEGYFGEFRAAGDRYYTMPVLESIPGTTMKFQGKDCIMWSVNNYLGLAENEEIKQVAVDTVKEWGVSGPMGSRMMSGNTLNHIELEQQLASFAQKEAAILFNYGYLGVIGTINSIVDEEDIIIMDKLAHASIVDGARGAISDRRKLRVFRHNDMDSLEHTLKKVNKIRKKGVIVLTEGVYGMTGDVAKLDEICRLKDQYDARLFVDDAHGFGVMGDNGRGTAEYFGVQDKVDLYFGTFAKAFASIGGFTAANKEVVEWIRYNARTQVFAKSLPMIYTKSLIKTLSLVENGGERRKRLFDVSRKLSEGLRELGFYVGKVESPIVAVFIPEASVKIAMEWIKYLREKGVFVTAVAYPVIPRNYIMFRMIPTASHTDEDVEKTIVAFKSLRNDRNINLDDVDWSGVEKLYGDR</sequence>
<dbReference type="Proteomes" id="UP000005707">
    <property type="component" value="Unassembled WGS sequence"/>
</dbReference>
<reference evidence="6 7" key="1">
    <citation type="journal article" date="2011" name="J. Bacteriol.">
        <title>Genome sequence of Haloplasma contractile, an unusual contractile bacterium from a deep-sea anoxic brine lake.</title>
        <authorList>
            <person name="Antunes A."/>
            <person name="Alam I."/>
            <person name="El Dorry H."/>
            <person name="Siam R."/>
            <person name="Robertson A."/>
            <person name="Bajic V.B."/>
            <person name="Stingl U."/>
        </authorList>
    </citation>
    <scope>NUCLEOTIDE SEQUENCE [LARGE SCALE GENOMIC DNA]</scope>
    <source>
        <strain evidence="6 7">SSD-17B</strain>
    </source>
</reference>
<dbReference type="PROSITE" id="PS00599">
    <property type="entry name" value="AA_TRANSFER_CLASS_2"/>
    <property type="match status" value="1"/>
</dbReference>
<keyword evidence="6" id="KW-0012">Acyltransferase</keyword>
<accession>U2FJC4</accession>
<dbReference type="InterPro" id="IPR001917">
    <property type="entry name" value="Aminotrans_II_pyridoxalP_BS"/>
</dbReference>
<evidence type="ECO:0000313" key="6">
    <source>
        <dbReference type="EMBL" id="ERJ11369.1"/>
    </source>
</evidence>
<dbReference type="STRING" id="1033810.HLPCO_002491"/>
<reference evidence="6 7" key="2">
    <citation type="journal article" date="2013" name="PLoS ONE">
        <title>INDIGO - INtegrated Data Warehouse of MIcrobial GenOmes with Examples from the Red Sea Extremophiles.</title>
        <authorList>
            <person name="Alam I."/>
            <person name="Antunes A."/>
            <person name="Kamau A.A."/>
            <person name="Ba Alawi W."/>
            <person name="Kalkatawi M."/>
            <person name="Stingl U."/>
            <person name="Bajic V.B."/>
        </authorList>
    </citation>
    <scope>NUCLEOTIDE SEQUENCE [LARGE SCALE GENOMIC DNA]</scope>
    <source>
        <strain evidence="6 7">SSD-17B</strain>
    </source>
</reference>
<dbReference type="AlphaFoldDB" id="U2FJC4"/>
<evidence type="ECO:0000313" key="7">
    <source>
        <dbReference type="Proteomes" id="UP000005707"/>
    </source>
</evidence>
<dbReference type="Gene3D" id="3.90.1150.10">
    <property type="entry name" value="Aspartate Aminotransferase, domain 1"/>
    <property type="match status" value="1"/>
</dbReference>
<feature type="domain" description="Aminotransferase class I/classII large" evidence="5">
    <location>
        <begin position="46"/>
        <end position="394"/>
    </location>
</feature>
<dbReference type="EC" id="2.3.1.29" evidence="6"/>